<dbReference type="InterPro" id="IPR050155">
    <property type="entry name" value="HAD-like_hydrolase_sf"/>
</dbReference>
<reference evidence="1 2" key="1">
    <citation type="submission" date="2011-08" db="EMBL/GenBank/DDBJ databases">
        <title>The Genome Sequence of Eubacteriaceae bacterium CM5.</title>
        <authorList>
            <consortium name="The Broad Institute Genome Sequencing Platform"/>
            <person name="Earl A."/>
            <person name="Ward D."/>
            <person name="Feldgarden M."/>
            <person name="Gevers D."/>
            <person name="Sizova M."/>
            <person name="Hazen A."/>
            <person name="Epstein S."/>
            <person name="Young S.K."/>
            <person name="Zeng Q."/>
            <person name="Gargeya S."/>
            <person name="Fitzgerald M."/>
            <person name="Haas B."/>
            <person name="Abouelleil A."/>
            <person name="Alvarado L."/>
            <person name="Arachchi H.M."/>
            <person name="Berlin A."/>
            <person name="Brown A."/>
            <person name="Chapman S.B."/>
            <person name="Chen Z."/>
            <person name="Dunbar C."/>
            <person name="Freedman E."/>
            <person name="Gearin G."/>
            <person name="Gellesch M."/>
            <person name="Goldberg J."/>
            <person name="Griggs A."/>
            <person name="Gujja S."/>
            <person name="Heiman D."/>
            <person name="Howarth C."/>
            <person name="Larson L."/>
            <person name="Lui A."/>
            <person name="MacDonald P.J.P."/>
            <person name="Montmayeur A."/>
            <person name="Murphy C."/>
            <person name="Neiman D."/>
            <person name="Pearson M."/>
            <person name="Priest M."/>
            <person name="Roberts A."/>
            <person name="Saif S."/>
            <person name="Shea T."/>
            <person name="Shenoy N."/>
            <person name="Sisk P."/>
            <person name="Stolte C."/>
            <person name="Sykes S."/>
            <person name="Wortman J."/>
            <person name="Nusbaum C."/>
            <person name="Birren B."/>
        </authorList>
    </citation>
    <scope>NUCLEOTIDE SEQUENCE [LARGE SCALE GENOMIC DNA]</scope>
    <source>
        <strain evidence="1 2">CM5</strain>
    </source>
</reference>
<dbReference type="PANTHER" id="PTHR43434:SF20">
    <property type="entry name" value="5'-NUCLEOTIDASE"/>
    <property type="match status" value="1"/>
</dbReference>
<dbReference type="InterPro" id="IPR036412">
    <property type="entry name" value="HAD-like_sf"/>
</dbReference>
<dbReference type="GO" id="GO:0005829">
    <property type="term" value="C:cytosol"/>
    <property type="evidence" value="ECO:0007669"/>
    <property type="project" value="TreeGrafter"/>
</dbReference>
<protein>
    <recommendedName>
        <fullName evidence="3">Haloacid dehalogenase-like hydrolase</fullName>
    </recommendedName>
</protein>
<dbReference type="SUPFAM" id="SSF56784">
    <property type="entry name" value="HAD-like"/>
    <property type="match status" value="1"/>
</dbReference>
<organism evidence="1 2">
    <name type="scientific">Peptoanaerobacter stomatis</name>
    <dbReference type="NCBI Taxonomy" id="796937"/>
    <lineage>
        <taxon>Bacteria</taxon>
        <taxon>Bacillati</taxon>
        <taxon>Bacillota</taxon>
        <taxon>Clostridia</taxon>
        <taxon>Peptostreptococcales</taxon>
        <taxon>Filifactoraceae</taxon>
        <taxon>Peptoanaerobacter</taxon>
    </lineage>
</organism>
<evidence type="ECO:0000313" key="2">
    <source>
        <dbReference type="Proteomes" id="UP000003379"/>
    </source>
</evidence>
<dbReference type="Pfam" id="PF13419">
    <property type="entry name" value="HAD_2"/>
    <property type="match status" value="1"/>
</dbReference>
<dbReference type="SFLD" id="SFLDS00003">
    <property type="entry name" value="Haloacid_Dehalogenase"/>
    <property type="match status" value="1"/>
</dbReference>
<dbReference type="Proteomes" id="UP000003379">
    <property type="component" value="Unassembled WGS sequence"/>
</dbReference>
<dbReference type="AlphaFoldDB" id="G9XAT6"/>
<evidence type="ECO:0008006" key="3">
    <source>
        <dbReference type="Google" id="ProtNLM"/>
    </source>
</evidence>
<dbReference type="InterPro" id="IPR023214">
    <property type="entry name" value="HAD_sf"/>
</dbReference>
<comment type="caution">
    <text evidence="1">The sequence shown here is derived from an EMBL/GenBank/DDBJ whole genome shotgun (WGS) entry which is preliminary data.</text>
</comment>
<accession>G9XAT6</accession>
<proteinExistence type="predicted"/>
<name>G9XAT6_9FIRM</name>
<evidence type="ECO:0000313" key="1">
    <source>
        <dbReference type="EMBL" id="EHL19930.1"/>
    </source>
</evidence>
<dbReference type="SFLD" id="SFLDG01129">
    <property type="entry name" value="C1.5:_HAD__Beta-PGM__Phosphata"/>
    <property type="match status" value="1"/>
</dbReference>
<dbReference type="InterPro" id="IPR041492">
    <property type="entry name" value="HAD_2"/>
</dbReference>
<dbReference type="GO" id="GO:0004713">
    <property type="term" value="F:protein tyrosine kinase activity"/>
    <property type="evidence" value="ECO:0007669"/>
    <property type="project" value="TreeGrafter"/>
</dbReference>
<dbReference type="RefSeq" id="WP_009529139.1">
    <property type="nucleotide sequence ID" value="NZ_JH414603.1"/>
</dbReference>
<gene>
    <name evidence="1" type="ORF">HMPREF9628_01103</name>
</gene>
<dbReference type="Gene3D" id="3.40.50.1000">
    <property type="entry name" value="HAD superfamily/HAD-like"/>
    <property type="match status" value="1"/>
</dbReference>
<dbReference type="Gene3D" id="1.10.150.240">
    <property type="entry name" value="Putative phosphatase, domain 2"/>
    <property type="match status" value="1"/>
</dbReference>
<dbReference type="EMBL" id="AFZG01000013">
    <property type="protein sequence ID" value="EHL19930.1"/>
    <property type="molecule type" value="Genomic_DNA"/>
</dbReference>
<dbReference type="InterPro" id="IPR023198">
    <property type="entry name" value="PGP-like_dom2"/>
</dbReference>
<dbReference type="HOGENOM" id="CLU_045011_19_4_9"/>
<dbReference type="PANTHER" id="PTHR43434">
    <property type="entry name" value="PHOSPHOGLYCOLATE PHOSPHATASE"/>
    <property type="match status" value="1"/>
</dbReference>
<sequence length="217" mass="25358">MNKYDLVIFDLDGTLLDTTEGIMDSVIYTINSMSLHMLEKDDFKQFIGPPIIETFGKVYGLNMDDAKKATDIFRDVYKEKNLYKAIEYEGICNVLRTLSERNIKNAVATYKREDYAKKLINNYYFKKYLNYIYGSDDNNFLKKSDIIEKCIVKSNIIDRNRIVMVGDTEFDYIGAKEAKIDFISVNYGFGFKDKLKKLGNYHIGYVYKPIEILNYII</sequence>